<organism evidence="1 2">
    <name type="scientific">Phocaeicola vulgatus str. 3975 RP4</name>
    <dbReference type="NCBI Taxonomy" id="1339352"/>
    <lineage>
        <taxon>Bacteria</taxon>
        <taxon>Pseudomonadati</taxon>
        <taxon>Bacteroidota</taxon>
        <taxon>Bacteroidia</taxon>
        <taxon>Bacteroidales</taxon>
        <taxon>Bacteroidaceae</taxon>
        <taxon>Phocaeicola</taxon>
    </lineage>
</organism>
<evidence type="ECO:0000313" key="2">
    <source>
        <dbReference type="Proteomes" id="UP000027661"/>
    </source>
</evidence>
<evidence type="ECO:0000313" key="1">
    <source>
        <dbReference type="EMBL" id="KDS56141.1"/>
    </source>
</evidence>
<accession>A0A069SM74</accession>
<reference evidence="1 2" key="1">
    <citation type="submission" date="2014-04" db="EMBL/GenBank/DDBJ databases">
        <authorList>
            <person name="Sears C."/>
            <person name="Carroll K."/>
            <person name="Sack B.R."/>
            <person name="Qadri F."/>
            <person name="Myers L.L."/>
            <person name="Chung G.-T."/>
            <person name="Escheverria P."/>
            <person name="Fraser C.M."/>
            <person name="Sadzewicz L."/>
            <person name="Shefchek K.A."/>
            <person name="Tallon L."/>
            <person name="Das S.P."/>
            <person name="Daugherty S."/>
            <person name="Mongodin E.F."/>
        </authorList>
    </citation>
    <scope>NUCLEOTIDE SEQUENCE [LARGE SCALE GENOMIC DNA]</scope>
    <source>
        <strain evidence="1 2">3975 RP4</strain>
    </source>
</reference>
<sequence>MLAPPKKSVTAKNEKGKNQSKIACKNIGNAKVCFSRIRKHVCTRIFPYSYTYVQTCADVCMYNYMSKIKFHIKDKGVF</sequence>
<proteinExistence type="predicted"/>
<dbReference type="EMBL" id="JNHM01000010">
    <property type="protein sequence ID" value="KDS56141.1"/>
    <property type="molecule type" value="Genomic_DNA"/>
</dbReference>
<comment type="caution">
    <text evidence="1">The sequence shown here is derived from an EMBL/GenBank/DDBJ whole genome shotgun (WGS) entry which is preliminary data.</text>
</comment>
<gene>
    <name evidence="1" type="ORF">M099_0639</name>
</gene>
<dbReference type="AlphaFoldDB" id="A0A069SM74"/>
<protein>
    <submittedName>
        <fullName evidence="1">Uncharacterized protein</fullName>
    </submittedName>
</protein>
<dbReference type="Proteomes" id="UP000027661">
    <property type="component" value="Unassembled WGS sequence"/>
</dbReference>
<name>A0A069SM74_PHOVU</name>